<dbReference type="Pfam" id="PF09314">
    <property type="entry name" value="DUF1972"/>
    <property type="match status" value="1"/>
</dbReference>
<dbReference type="Proteomes" id="UP000501466">
    <property type="component" value="Chromosome"/>
</dbReference>
<gene>
    <name evidence="3" type="ORF">THMIRHAT_20630</name>
</gene>
<dbReference type="InterPro" id="IPR001296">
    <property type="entry name" value="Glyco_trans_1"/>
</dbReference>
<dbReference type="PANTHER" id="PTHR46401:SF8">
    <property type="entry name" value="BLL6006 PROTEIN"/>
    <property type="match status" value="1"/>
</dbReference>
<dbReference type="SUPFAM" id="SSF53756">
    <property type="entry name" value="UDP-Glycosyltransferase/glycogen phosphorylase"/>
    <property type="match status" value="1"/>
</dbReference>
<evidence type="ECO:0000313" key="4">
    <source>
        <dbReference type="Proteomes" id="UP000501466"/>
    </source>
</evidence>
<evidence type="ECO:0000259" key="1">
    <source>
        <dbReference type="Pfam" id="PF00534"/>
    </source>
</evidence>
<organism evidence="3 4">
    <name type="scientific">Thiosulfativibrio zosterae</name>
    <dbReference type="NCBI Taxonomy" id="2675053"/>
    <lineage>
        <taxon>Bacteria</taxon>
        <taxon>Pseudomonadati</taxon>
        <taxon>Pseudomonadota</taxon>
        <taxon>Gammaproteobacteria</taxon>
        <taxon>Thiotrichales</taxon>
        <taxon>Piscirickettsiaceae</taxon>
        <taxon>Thiosulfativibrio</taxon>
    </lineage>
</organism>
<dbReference type="Pfam" id="PF00534">
    <property type="entry name" value="Glycos_transf_1"/>
    <property type="match status" value="1"/>
</dbReference>
<proteinExistence type="predicted"/>
<accession>A0A6F8PQL0</accession>
<dbReference type="GO" id="GO:0016757">
    <property type="term" value="F:glycosyltransferase activity"/>
    <property type="evidence" value="ECO:0007669"/>
    <property type="project" value="InterPro"/>
</dbReference>
<feature type="domain" description="Glycosyl transferase family 1" evidence="1">
    <location>
        <begin position="193"/>
        <end position="342"/>
    </location>
</feature>
<evidence type="ECO:0008006" key="5">
    <source>
        <dbReference type="Google" id="ProtNLM"/>
    </source>
</evidence>
<name>A0A6F8PQL0_9GAMM</name>
<dbReference type="EMBL" id="AP021888">
    <property type="protein sequence ID" value="BBP44317.1"/>
    <property type="molecule type" value="Genomic_DNA"/>
</dbReference>
<protein>
    <recommendedName>
        <fullName evidence="5">Glycosyl transferase</fullName>
    </recommendedName>
</protein>
<reference evidence="4" key="1">
    <citation type="submission" date="2019-11" db="EMBL/GenBank/DDBJ databases">
        <title>Isolation and characterization of two novel species in the genus Thiomicrorhabdus.</title>
        <authorList>
            <person name="Mochizuki J."/>
            <person name="Kojima H."/>
            <person name="Fukui M."/>
        </authorList>
    </citation>
    <scope>NUCLEOTIDE SEQUENCE [LARGE SCALE GENOMIC DNA]</scope>
    <source>
        <strain evidence="4">AkT22</strain>
    </source>
</reference>
<sequence>MHLIITGIRGIPASHGGFETFAENLALYLVEQGWKVTVYCQVKHKDYPHLTESNWKGIHLIHIPIKGEGALSTIKFDWATVNHAKNQIGTILTLGYNTAIFNLAFRFNKKTNLINMDGIEWKRDKWRWYEKAWLFLNEIAGCHIGNHLIADHPEIQKHLETRVNASKITMIPYGARKVTSANIDLLKPFDLKPQKYAIVIARPEPENSILEIVKAFSNKSRPVKLVILGGYNPKNPYHNEVLQAANHDVIFVGAIYDHNILDALRFHAMLYIHGHTVGGTNPSLIEALGAAQPVLAHNNRFNRWVAGSQNEYFNDIDECEQKLDKIINSPDKRTEMSESSEERFNTLFTWANILEAYAEVIKANS</sequence>
<dbReference type="InterPro" id="IPR015393">
    <property type="entry name" value="DUF1972"/>
</dbReference>
<dbReference type="RefSeq" id="WP_173292044.1">
    <property type="nucleotide sequence ID" value="NZ_AP021888.1"/>
</dbReference>
<keyword evidence="4" id="KW-1185">Reference proteome</keyword>
<dbReference type="PANTHER" id="PTHR46401">
    <property type="entry name" value="GLYCOSYLTRANSFERASE WBBK-RELATED"/>
    <property type="match status" value="1"/>
</dbReference>
<evidence type="ECO:0000313" key="3">
    <source>
        <dbReference type="EMBL" id="BBP44317.1"/>
    </source>
</evidence>
<feature type="domain" description="DUF1972" evidence="2">
    <location>
        <begin position="2"/>
        <end position="175"/>
    </location>
</feature>
<dbReference type="AlphaFoldDB" id="A0A6F8PQL0"/>
<dbReference type="Gene3D" id="3.40.50.2000">
    <property type="entry name" value="Glycogen Phosphorylase B"/>
    <property type="match status" value="2"/>
</dbReference>
<dbReference type="KEGG" id="tzo:THMIRHAT_20630"/>
<evidence type="ECO:0000259" key="2">
    <source>
        <dbReference type="Pfam" id="PF09314"/>
    </source>
</evidence>